<name>A0A2T5U1W6_9SPHN</name>
<dbReference type="Proteomes" id="UP000244013">
    <property type="component" value="Unassembled WGS sequence"/>
</dbReference>
<dbReference type="PROSITE" id="PS50005">
    <property type="entry name" value="TPR"/>
    <property type="match status" value="1"/>
</dbReference>
<sequence length="214" mass="22712">MGYFWLAAIGAGAFALLAVLKVNRVLWTMVAAALMLGAAGYAWQGQPGLAGHEASPGLAATPDDSAMLELRDQMLERYTGAAAYLVAADAMTRIGDRRAAVQVLLGGLRMAPKSVVMWTGLANALAAHDANQVSPPALFAFQQAMRLAPKHPAPPFFLGLAYVRAGEFATARPYWAKALALTPANISYRGEIATRLALLDRFLAMQDTPDAGQK</sequence>
<evidence type="ECO:0000313" key="3">
    <source>
        <dbReference type="Proteomes" id="UP000244013"/>
    </source>
</evidence>
<evidence type="ECO:0000256" key="1">
    <source>
        <dbReference type="PROSITE-ProRule" id="PRU00339"/>
    </source>
</evidence>
<evidence type="ECO:0000313" key="2">
    <source>
        <dbReference type="EMBL" id="PTW45506.1"/>
    </source>
</evidence>
<keyword evidence="1" id="KW-0802">TPR repeat</keyword>
<dbReference type="InterPro" id="IPR019734">
    <property type="entry name" value="TPR_rpt"/>
</dbReference>
<feature type="repeat" description="TPR" evidence="1">
    <location>
        <begin position="152"/>
        <end position="185"/>
    </location>
</feature>
<proteinExistence type="predicted"/>
<organism evidence="2 3">
    <name type="scientific">Sphingomonas faeni</name>
    <dbReference type="NCBI Taxonomy" id="185950"/>
    <lineage>
        <taxon>Bacteria</taxon>
        <taxon>Pseudomonadati</taxon>
        <taxon>Pseudomonadota</taxon>
        <taxon>Alphaproteobacteria</taxon>
        <taxon>Sphingomonadales</taxon>
        <taxon>Sphingomonadaceae</taxon>
        <taxon>Sphingomonas</taxon>
    </lineage>
</organism>
<dbReference type="OrthoDB" id="7390129at2"/>
<dbReference type="Gene3D" id="1.25.40.10">
    <property type="entry name" value="Tetratricopeptide repeat domain"/>
    <property type="match status" value="1"/>
</dbReference>
<comment type="caution">
    <text evidence="2">The sequence shown here is derived from an EMBL/GenBank/DDBJ whole genome shotgun (WGS) entry which is preliminary data.</text>
</comment>
<gene>
    <name evidence="2" type="ORF">C8J25_107187</name>
</gene>
<dbReference type="AlphaFoldDB" id="A0A2T5U1W6"/>
<dbReference type="SUPFAM" id="SSF48452">
    <property type="entry name" value="TPR-like"/>
    <property type="match status" value="1"/>
</dbReference>
<dbReference type="EMBL" id="QAYE01000007">
    <property type="protein sequence ID" value="PTW45506.1"/>
    <property type="molecule type" value="Genomic_DNA"/>
</dbReference>
<accession>A0A2T5U1W6</accession>
<reference evidence="2 3" key="1">
    <citation type="submission" date="2018-04" db="EMBL/GenBank/DDBJ databases">
        <title>Genomic Encyclopedia of Type Strains, Phase III (KMG-III): the genomes of soil and plant-associated and newly described type strains.</title>
        <authorList>
            <person name="Whitman W."/>
        </authorList>
    </citation>
    <scope>NUCLEOTIDE SEQUENCE [LARGE SCALE GENOMIC DNA]</scope>
    <source>
        <strain evidence="2 3">MA-olki</strain>
    </source>
</reference>
<dbReference type="InterPro" id="IPR011990">
    <property type="entry name" value="TPR-like_helical_dom_sf"/>
</dbReference>
<protein>
    <submittedName>
        <fullName evidence="2">Uncharacterized protein</fullName>
    </submittedName>
</protein>